<feature type="domain" description="HNH nuclease" evidence="1">
    <location>
        <begin position="69"/>
        <end position="113"/>
    </location>
</feature>
<dbReference type="EMBL" id="JBHTJR010000051">
    <property type="protein sequence ID" value="MFD0993817.1"/>
    <property type="molecule type" value="Genomic_DNA"/>
</dbReference>
<name>A0ABW3JTH9_9FLAO</name>
<evidence type="ECO:0000259" key="1">
    <source>
        <dbReference type="Pfam" id="PF13392"/>
    </source>
</evidence>
<protein>
    <submittedName>
        <fullName evidence="2">HNH endonuclease</fullName>
    </submittedName>
</protein>
<keyword evidence="3" id="KW-1185">Reference proteome</keyword>
<sequence>MKAYRNEKWKLFNLGNCDLEKEEIMVSSYGRVKKKKKGEEEFKFYDNGIINNFETLRYYKKGKKKNDNYYVHRAMAQLFLEKDADDKRFVIHLNHDLTDNRIENLKWVNQKELTKHQVTNPKRIAVKHQRTNCKLTEGRVRLIKKKIFDPNRKTRMRLIAKQFGISEMQLYRIKSGENWGSVTDY</sequence>
<keyword evidence="2" id="KW-0255">Endonuclease</keyword>
<evidence type="ECO:0000313" key="2">
    <source>
        <dbReference type="EMBL" id="MFD0993817.1"/>
    </source>
</evidence>
<proteinExistence type="predicted"/>
<dbReference type="SUPFAM" id="SSF54060">
    <property type="entry name" value="His-Me finger endonucleases"/>
    <property type="match status" value="1"/>
</dbReference>
<dbReference type="RefSeq" id="WP_386108464.1">
    <property type="nucleotide sequence ID" value="NZ_JBHTJR010000051.1"/>
</dbReference>
<gene>
    <name evidence="2" type="ORF">ACFQ1U_11420</name>
</gene>
<evidence type="ECO:0000313" key="3">
    <source>
        <dbReference type="Proteomes" id="UP001597062"/>
    </source>
</evidence>
<dbReference type="InterPro" id="IPR003615">
    <property type="entry name" value="HNH_nuc"/>
</dbReference>
<keyword evidence="2" id="KW-0378">Hydrolase</keyword>
<comment type="caution">
    <text evidence="2">The sequence shown here is derived from an EMBL/GenBank/DDBJ whole genome shotgun (WGS) entry which is preliminary data.</text>
</comment>
<dbReference type="Proteomes" id="UP001597062">
    <property type="component" value="Unassembled WGS sequence"/>
</dbReference>
<dbReference type="Gene3D" id="3.90.75.20">
    <property type="match status" value="1"/>
</dbReference>
<organism evidence="2 3">
    <name type="scientific">Tenacibaculum geojense</name>
    <dbReference type="NCBI Taxonomy" id="915352"/>
    <lineage>
        <taxon>Bacteria</taxon>
        <taxon>Pseudomonadati</taxon>
        <taxon>Bacteroidota</taxon>
        <taxon>Flavobacteriia</taxon>
        <taxon>Flavobacteriales</taxon>
        <taxon>Flavobacteriaceae</taxon>
        <taxon>Tenacibaculum</taxon>
    </lineage>
</organism>
<keyword evidence="2" id="KW-0540">Nuclease</keyword>
<accession>A0ABW3JTH9</accession>
<dbReference type="GO" id="GO:0004519">
    <property type="term" value="F:endonuclease activity"/>
    <property type="evidence" value="ECO:0007669"/>
    <property type="project" value="UniProtKB-KW"/>
</dbReference>
<dbReference type="InterPro" id="IPR044925">
    <property type="entry name" value="His-Me_finger_sf"/>
</dbReference>
<reference evidence="3" key="1">
    <citation type="journal article" date="2019" name="Int. J. Syst. Evol. Microbiol.">
        <title>The Global Catalogue of Microorganisms (GCM) 10K type strain sequencing project: providing services to taxonomists for standard genome sequencing and annotation.</title>
        <authorList>
            <consortium name="The Broad Institute Genomics Platform"/>
            <consortium name="The Broad Institute Genome Sequencing Center for Infectious Disease"/>
            <person name="Wu L."/>
            <person name="Ma J."/>
        </authorList>
    </citation>
    <scope>NUCLEOTIDE SEQUENCE [LARGE SCALE GENOMIC DNA]</scope>
    <source>
        <strain evidence="3">CCUG 60527</strain>
    </source>
</reference>
<dbReference type="Pfam" id="PF13392">
    <property type="entry name" value="HNH_3"/>
    <property type="match status" value="1"/>
</dbReference>